<dbReference type="Pfam" id="PF12679">
    <property type="entry name" value="ABC2_membrane_2"/>
    <property type="match status" value="1"/>
</dbReference>
<feature type="transmembrane region" description="Helical" evidence="1">
    <location>
        <begin position="98"/>
        <end position="126"/>
    </location>
</feature>
<keyword evidence="1" id="KW-0472">Membrane</keyword>
<feature type="transmembrane region" description="Helical" evidence="1">
    <location>
        <begin position="313"/>
        <end position="331"/>
    </location>
</feature>
<accession>A0ABX2FEF4</accession>
<protein>
    <submittedName>
        <fullName evidence="2">ABC-type transport system involved in multi-copper enzyme maturation, permease component</fullName>
    </submittedName>
</protein>
<reference evidence="2 3" key="1">
    <citation type="submission" date="2020-01" db="EMBL/GenBank/DDBJ databases">
        <title>Kibdelosporangium persica a novel Actinomycetes from a hot desert in Iran.</title>
        <authorList>
            <person name="Safaei N."/>
            <person name="Zaburannyi N."/>
            <person name="Mueller R."/>
            <person name="Wink J."/>
        </authorList>
    </citation>
    <scope>NUCLEOTIDE SEQUENCE [LARGE SCALE GENOMIC DNA]</scope>
    <source>
        <strain evidence="2 3">4NS15</strain>
    </source>
</reference>
<evidence type="ECO:0000256" key="1">
    <source>
        <dbReference type="SAM" id="Phobius"/>
    </source>
</evidence>
<keyword evidence="1" id="KW-0812">Transmembrane</keyword>
<organism evidence="2 3">
    <name type="scientific">Kibdelosporangium persicum</name>
    <dbReference type="NCBI Taxonomy" id="2698649"/>
    <lineage>
        <taxon>Bacteria</taxon>
        <taxon>Bacillati</taxon>
        <taxon>Actinomycetota</taxon>
        <taxon>Actinomycetes</taxon>
        <taxon>Pseudonocardiales</taxon>
        <taxon>Pseudonocardiaceae</taxon>
        <taxon>Kibdelosporangium</taxon>
    </lineage>
</organism>
<dbReference type="Proteomes" id="UP000763557">
    <property type="component" value="Unassembled WGS sequence"/>
</dbReference>
<proteinExistence type="predicted"/>
<evidence type="ECO:0000313" key="3">
    <source>
        <dbReference type="Proteomes" id="UP000763557"/>
    </source>
</evidence>
<feature type="transmembrane region" description="Helical" evidence="1">
    <location>
        <begin position="178"/>
        <end position="199"/>
    </location>
</feature>
<comment type="caution">
    <text evidence="2">The sequence shown here is derived from an EMBL/GenBank/DDBJ whole genome shotgun (WGS) entry which is preliminary data.</text>
</comment>
<feature type="transmembrane region" description="Helical" evidence="1">
    <location>
        <begin position="52"/>
        <end position="77"/>
    </location>
</feature>
<name>A0ABX2FEF4_9PSEU</name>
<dbReference type="EMBL" id="JAAATY010000024">
    <property type="protein sequence ID" value="NRN69120.1"/>
    <property type="molecule type" value="Genomic_DNA"/>
</dbReference>
<feature type="transmembrane region" description="Helical" evidence="1">
    <location>
        <begin position="146"/>
        <end position="166"/>
    </location>
</feature>
<dbReference type="RefSeq" id="WP_173138902.1">
    <property type="nucleotide sequence ID" value="NZ_CBCSGW010000081.1"/>
</dbReference>
<feature type="transmembrane region" description="Helical" evidence="1">
    <location>
        <begin position="12"/>
        <end position="32"/>
    </location>
</feature>
<sequence>MIWLTWRQFRLPAAAVAAIVVTLAIVLVIIQLPSAADAQSLFDQITDLDYSLYYAGLIVLYAIPPIIGIFWGAPLITRELETGTYRLVWNQTVTRGRWLAVKLGTAGLVAVTVGGLAGLVVSWWAGPIDTATLTTPNSSFGARMEPVVFAARGIVPIGYSAFAFVLGVTVGILVRRTVAAMAVTLVAYIAVQLIVPVAVRPYIVPPDQQTVAITEENITMIGINESGRVERLGVENQPGSWLLSNETVDPAGNPIKLGEAVALAECSVTLPNQAGPPPGPPTACFAKLTSLGYRQELTYQPASRFWGLQALELAVYLALTALLTWLSFRLIRRRLS</sequence>
<gene>
    <name evidence="2" type="ORF">GC106_63760</name>
</gene>
<keyword evidence="3" id="KW-1185">Reference proteome</keyword>
<keyword evidence="1" id="KW-1133">Transmembrane helix</keyword>
<evidence type="ECO:0000313" key="2">
    <source>
        <dbReference type="EMBL" id="NRN69120.1"/>
    </source>
</evidence>